<keyword evidence="5 6" id="KW-0009">Actin-binding</keyword>
<dbReference type="Gene3D" id="3.40.850.10">
    <property type="entry name" value="Kinesin motor domain"/>
    <property type="match status" value="2"/>
</dbReference>
<evidence type="ECO:0000256" key="1">
    <source>
        <dbReference type="ARBA" id="ARBA00022741"/>
    </source>
</evidence>
<comment type="caution">
    <text evidence="8">The sequence shown here is derived from an EMBL/GenBank/DDBJ whole genome shotgun (WGS) entry which is preliminary data.</text>
</comment>
<dbReference type="Proteomes" id="UP001434883">
    <property type="component" value="Unassembled WGS sequence"/>
</dbReference>
<sequence length="112" mass="12986">MIVIYPFSYALADNAYHTMLTEFNNHFILISGESGAGKTEASKKIQQYYAVSCHILNYLLEKSRVVHQNHGERNFHVFYQLVEGGSDDLLKQLGLERDVQHYYYLTQVYTTS</sequence>
<keyword evidence="4 6" id="KW-0505">Motor protein</keyword>
<keyword evidence="1 6" id="KW-0547">Nucleotide-binding</keyword>
<feature type="domain" description="Myosin motor" evidence="7">
    <location>
        <begin position="1"/>
        <end position="112"/>
    </location>
</feature>
<keyword evidence="2 6" id="KW-0067">ATP-binding</keyword>
<evidence type="ECO:0000259" key="7">
    <source>
        <dbReference type="PROSITE" id="PS51456"/>
    </source>
</evidence>
<accession>A0ABV0RZ04</accession>
<name>A0ABV0RZ04_9TELE</name>
<protein>
    <recommendedName>
        <fullName evidence="7">Myosin motor domain-containing protein</fullName>
    </recommendedName>
</protein>
<proteinExistence type="inferred from homology"/>
<dbReference type="PANTHER" id="PTHR13140:SF852">
    <property type="entry name" value="UNCONVENTIONAL MYOSIN-IH ISOFORM X1"/>
    <property type="match status" value="1"/>
</dbReference>
<dbReference type="PROSITE" id="PS51456">
    <property type="entry name" value="MYOSIN_MOTOR"/>
    <property type="match status" value="1"/>
</dbReference>
<dbReference type="Pfam" id="PF00063">
    <property type="entry name" value="Myosin_head"/>
    <property type="match status" value="1"/>
</dbReference>
<dbReference type="InterPro" id="IPR001609">
    <property type="entry name" value="Myosin_head_motor_dom-like"/>
</dbReference>
<evidence type="ECO:0000256" key="2">
    <source>
        <dbReference type="ARBA" id="ARBA00022840"/>
    </source>
</evidence>
<keyword evidence="3 6" id="KW-0518">Myosin</keyword>
<keyword evidence="9" id="KW-1185">Reference proteome</keyword>
<evidence type="ECO:0000313" key="8">
    <source>
        <dbReference type="EMBL" id="MEQ2213514.1"/>
    </source>
</evidence>
<evidence type="ECO:0000256" key="5">
    <source>
        <dbReference type="ARBA" id="ARBA00023203"/>
    </source>
</evidence>
<gene>
    <name evidence="8" type="ORF">XENOCAPTIV_016274</name>
</gene>
<comment type="similarity">
    <text evidence="6">Belongs to the TRAFAC class myosin-kinesin ATPase superfamily. Myosin family.</text>
</comment>
<dbReference type="InterPro" id="IPR027417">
    <property type="entry name" value="P-loop_NTPase"/>
</dbReference>
<reference evidence="8 9" key="1">
    <citation type="submission" date="2021-06" db="EMBL/GenBank/DDBJ databases">
        <authorList>
            <person name="Palmer J.M."/>
        </authorList>
    </citation>
    <scope>NUCLEOTIDE SEQUENCE [LARGE SCALE GENOMIC DNA]</scope>
    <source>
        <strain evidence="8 9">XC_2019</strain>
        <tissue evidence="8">Muscle</tissue>
    </source>
</reference>
<evidence type="ECO:0000256" key="6">
    <source>
        <dbReference type="PROSITE-ProRule" id="PRU00782"/>
    </source>
</evidence>
<comment type="caution">
    <text evidence="6">Lacks conserved residue(s) required for the propagation of feature annotation.</text>
</comment>
<evidence type="ECO:0000256" key="3">
    <source>
        <dbReference type="ARBA" id="ARBA00023123"/>
    </source>
</evidence>
<evidence type="ECO:0000313" key="9">
    <source>
        <dbReference type="Proteomes" id="UP001434883"/>
    </source>
</evidence>
<dbReference type="InterPro" id="IPR036961">
    <property type="entry name" value="Kinesin_motor_dom_sf"/>
</dbReference>
<dbReference type="SUPFAM" id="SSF52540">
    <property type="entry name" value="P-loop containing nucleoside triphosphate hydrolases"/>
    <property type="match status" value="1"/>
</dbReference>
<feature type="binding site" evidence="6">
    <location>
        <begin position="32"/>
        <end position="39"/>
    </location>
    <ligand>
        <name>ATP</name>
        <dbReference type="ChEBI" id="CHEBI:30616"/>
    </ligand>
</feature>
<dbReference type="PANTHER" id="PTHR13140">
    <property type="entry name" value="MYOSIN"/>
    <property type="match status" value="1"/>
</dbReference>
<organism evidence="8 9">
    <name type="scientific">Xenoophorus captivus</name>
    <dbReference type="NCBI Taxonomy" id="1517983"/>
    <lineage>
        <taxon>Eukaryota</taxon>
        <taxon>Metazoa</taxon>
        <taxon>Chordata</taxon>
        <taxon>Craniata</taxon>
        <taxon>Vertebrata</taxon>
        <taxon>Euteleostomi</taxon>
        <taxon>Actinopterygii</taxon>
        <taxon>Neopterygii</taxon>
        <taxon>Teleostei</taxon>
        <taxon>Neoteleostei</taxon>
        <taxon>Acanthomorphata</taxon>
        <taxon>Ovalentaria</taxon>
        <taxon>Atherinomorphae</taxon>
        <taxon>Cyprinodontiformes</taxon>
        <taxon>Goodeidae</taxon>
        <taxon>Xenoophorus</taxon>
    </lineage>
</organism>
<evidence type="ECO:0000256" key="4">
    <source>
        <dbReference type="ARBA" id="ARBA00023175"/>
    </source>
</evidence>
<dbReference type="EMBL" id="JAHRIN010062193">
    <property type="protein sequence ID" value="MEQ2213514.1"/>
    <property type="molecule type" value="Genomic_DNA"/>
</dbReference>